<dbReference type="Proteomes" id="UP001497453">
    <property type="component" value="Chromosome 3"/>
</dbReference>
<feature type="region of interest" description="Disordered" evidence="2">
    <location>
        <begin position="1"/>
        <end position="35"/>
    </location>
</feature>
<organism evidence="3 4">
    <name type="scientific">Somion occarium</name>
    <dbReference type="NCBI Taxonomy" id="3059160"/>
    <lineage>
        <taxon>Eukaryota</taxon>
        <taxon>Fungi</taxon>
        <taxon>Dikarya</taxon>
        <taxon>Basidiomycota</taxon>
        <taxon>Agaricomycotina</taxon>
        <taxon>Agaricomycetes</taxon>
        <taxon>Polyporales</taxon>
        <taxon>Cerrenaceae</taxon>
        <taxon>Somion</taxon>
    </lineage>
</organism>
<feature type="repeat" description="RCC1" evidence="1">
    <location>
        <begin position="381"/>
        <end position="441"/>
    </location>
</feature>
<dbReference type="Pfam" id="PF00415">
    <property type="entry name" value="RCC1"/>
    <property type="match status" value="1"/>
</dbReference>
<name>A0ABP1DB20_9APHY</name>
<feature type="region of interest" description="Disordered" evidence="2">
    <location>
        <begin position="65"/>
        <end position="86"/>
    </location>
</feature>
<dbReference type="Pfam" id="PF13540">
    <property type="entry name" value="RCC1_2"/>
    <property type="match status" value="1"/>
</dbReference>
<evidence type="ECO:0000256" key="1">
    <source>
        <dbReference type="PROSITE-ProRule" id="PRU00235"/>
    </source>
</evidence>
<dbReference type="PROSITE" id="PS50012">
    <property type="entry name" value="RCC1_3"/>
    <property type="match status" value="1"/>
</dbReference>
<keyword evidence="4" id="KW-1185">Reference proteome</keyword>
<dbReference type="PANTHER" id="PTHR47563">
    <property type="entry name" value="PROTEIN FMP25, MITOCHONDRIAL"/>
    <property type="match status" value="1"/>
</dbReference>
<evidence type="ECO:0000313" key="4">
    <source>
        <dbReference type="Proteomes" id="UP001497453"/>
    </source>
</evidence>
<dbReference type="EMBL" id="OZ037946">
    <property type="protein sequence ID" value="CAL1704213.1"/>
    <property type="molecule type" value="Genomic_DNA"/>
</dbReference>
<proteinExistence type="predicted"/>
<gene>
    <name evidence="3" type="ORF">GFSPODELE1_LOCUS4902</name>
</gene>
<dbReference type="SUPFAM" id="SSF50985">
    <property type="entry name" value="RCC1/BLIP-II"/>
    <property type="match status" value="1"/>
</dbReference>
<feature type="compositionally biased region" description="Polar residues" evidence="2">
    <location>
        <begin position="24"/>
        <end position="35"/>
    </location>
</feature>
<dbReference type="PANTHER" id="PTHR47563:SF1">
    <property type="entry name" value="PROTEIN FMP25, MITOCHONDRIAL"/>
    <property type="match status" value="1"/>
</dbReference>
<feature type="compositionally biased region" description="Basic and acidic residues" evidence="2">
    <location>
        <begin position="65"/>
        <end position="77"/>
    </location>
</feature>
<reference evidence="4" key="1">
    <citation type="submission" date="2024-04" db="EMBL/GenBank/DDBJ databases">
        <authorList>
            <person name="Shaw F."/>
            <person name="Minotto A."/>
        </authorList>
    </citation>
    <scope>NUCLEOTIDE SEQUENCE [LARGE SCALE GENOMIC DNA]</scope>
</reference>
<accession>A0ABP1DB20</accession>
<dbReference type="InterPro" id="IPR000408">
    <property type="entry name" value="Reg_chr_condens"/>
</dbReference>
<dbReference type="InterPro" id="IPR053245">
    <property type="entry name" value="MitoProcess-Associated"/>
</dbReference>
<protein>
    <submittedName>
        <fullName evidence="3">Uncharacterized protein</fullName>
    </submittedName>
</protein>
<sequence length="604" mass="64955">MLRNASKNLKVRPSSSPGARRCLSQGSARSTRGSSKNYVAAASSAALTATALWYFMKLQPVHNDAPKAEPTSEKKSDSSTGSVKVTNVDDESLTTLVWGSNKSHVLLPSADTPESLKTPTSAGWLQDVALRDLALHERHAACVDAKGDVYQWGDGFFGESSTTGERKPALTLRGKNIVKLQTTSSRVFALSSSGRIYVLASEASKQELPIGGQTPASTPWWGTGWLWDEEQNIDFAEMKPNEKLGRHEKLVSIAAGNDHLLGLTSAGRTFAHPINLKANDYGQLGFRKFDVPDHAPHHIGIHPPGHIRIPVELTPKSIADPYAKSTPTIRSSSVDSRPEVELDDSSIRFSDKLFEIPALKGIWVDQIAAGGRSSYAKTADGRVLGWGANEYGQIGLGRNVALDTITVPTEIILWRATPQTMRTTCLDITAGGDLAFFKVERNDGTTLPYIDVLSCGNGQWGGLGNALYSNAQGTPLRAKAISGLVEYCETSNDLQPIQPHAISISPTGHVLLTLDTLARSGPGAGGRDLLVWGANSEYQLGNGKRGSVASPRNLEGPDGERFMLGKKKAKEVKDLLGNVWKRGVEVEQCALAGPGNSVVYWKIC</sequence>
<dbReference type="Gene3D" id="2.130.10.30">
    <property type="entry name" value="Regulator of chromosome condensation 1/beta-lactamase-inhibitor protein II"/>
    <property type="match status" value="1"/>
</dbReference>
<evidence type="ECO:0000256" key="2">
    <source>
        <dbReference type="SAM" id="MobiDB-lite"/>
    </source>
</evidence>
<dbReference type="InterPro" id="IPR009091">
    <property type="entry name" value="RCC1/BLIP-II"/>
</dbReference>
<evidence type="ECO:0000313" key="3">
    <source>
        <dbReference type="EMBL" id="CAL1704213.1"/>
    </source>
</evidence>